<reference evidence="1 2" key="1">
    <citation type="submission" date="2020-09" db="EMBL/GenBank/DDBJ databases">
        <title>De no assembly of potato wild relative species, Solanum commersonii.</title>
        <authorList>
            <person name="Cho K."/>
        </authorList>
    </citation>
    <scope>NUCLEOTIDE SEQUENCE [LARGE SCALE GENOMIC DNA]</scope>
    <source>
        <strain evidence="1">LZ3.2</strain>
        <tissue evidence="1">Leaf</tissue>
    </source>
</reference>
<dbReference type="AlphaFoldDB" id="A0A9J6A3N4"/>
<evidence type="ECO:0000313" key="2">
    <source>
        <dbReference type="Proteomes" id="UP000824120"/>
    </source>
</evidence>
<evidence type="ECO:0000313" key="1">
    <source>
        <dbReference type="EMBL" id="KAG5618711.1"/>
    </source>
</evidence>
<keyword evidence="2" id="KW-1185">Reference proteome</keyword>
<comment type="caution">
    <text evidence="1">The sequence shown here is derived from an EMBL/GenBank/DDBJ whole genome shotgun (WGS) entry which is preliminary data.</text>
</comment>
<proteinExistence type="predicted"/>
<name>A0A9J6A3N4_SOLCO</name>
<sequence length="108" mass="12021">MEEELMVVAEEEVVMATVTMAEGKGMAATEGWREGRRGMGENRAFIPNANWFGSCGCAATTTGWIFELLQKNNKQFVPHAQPGNEFDPDETALWYLIEMSIYPVAARS</sequence>
<protein>
    <submittedName>
        <fullName evidence="1">Uncharacterized protein</fullName>
    </submittedName>
</protein>
<accession>A0A9J6A3N4</accession>
<dbReference type="Proteomes" id="UP000824120">
    <property type="component" value="Chromosome 3"/>
</dbReference>
<gene>
    <name evidence="1" type="ORF">H5410_018535</name>
</gene>
<organism evidence="1 2">
    <name type="scientific">Solanum commersonii</name>
    <name type="common">Commerson's wild potato</name>
    <name type="synonym">Commerson's nightshade</name>
    <dbReference type="NCBI Taxonomy" id="4109"/>
    <lineage>
        <taxon>Eukaryota</taxon>
        <taxon>Viridiplantae</taxon>
        <taxon>Streptophyta</taxon>
        <taxon>Embryophyta</taxon>
        <taxon>Tracheophyta</taxon>
        <taxon>Spermatophyta</taxon>
        <taxon>Magnoliopsida</taxon>
        <taxon>eudicotyledons</taxon>
        <taxon>Gunneridae</taxon>
        <taxon>Pentapetalae</taxon>
        <taxon>asterids</taxon>
        <taxon>lamiids</taxon>
        <taxon>Solanales</taxon>
        <taxon>Solanaceae</taxon>
        <taxon>Solanoideae</taxon>
        <taxon>Solaneae</taxon>
        <taxon>Solanum</taxon>
    </lineage>
</organism>
<dbReference type="EMBL" id="JACXVP010000003">
    <property type="protein sequence ID" value="KAG5618711.1"/>
    <property type="molecule type" value="Genomic_DNA"/>
</dbReference>